<evidence type="ECO:0008006" key="2">
    <source>
        <dbReference type="Google" id="ProtNLM"/>
    </source>
</evidence>
<dbReference type="Pfam" id="PF09837">
    <property type="entry name" value="DUF2064"/>
    <property type="match status" value="1"/>
</dbReference>
<organism evidence="1">
    <name type="scientific">hydrothermal vent metagenome</name>
    <dbReference type="NCBI Taxonomy" id="652676"/>
    <lineage>
        <taxon>unclassified sequences</taxon>
        <taxon>metagenomes</taxon>
        <taxon>ecological metagenomes</taxon>
    </lineage>
</organism>
<dbReference type="InterPro" id="IPR018641">
    <property type="entry name" value="Trfase_1_rSAM/seldom-assoc"/>
</dbReference>
<proteinExistence type="predicted"/>
<dbReference type="PANTHER" id="PTHR36529">
    <property type="entry name" value="SLL1095 PROTEIN"/>
    <property type="match status" value="1"/>
</dbReference>
<gene>
    <name evidence="1" type="ORF">MNBD_GAMMA22-679</name>
</gene>
<reference evidence="1" key="1">
    <citation type="submission" date="2018-06" db="EMBL/GenBank/DDBJ databases">
        <authorList>
            <person name="Zhirakovskaya E."/>
        </authorList>
    </citation>
    <scope>NUCLEOTIDE SEQUENCE</scope>
</reference>
<accession>A0A3B1A4Q0</accession>
<dbReference type="PANTHER" id="PTHR36529:SF1">
    <property type="entry name" value="GLYCOSYLTRANSFERASE"/>
    <property type="match status" value="1"/>
</dbReference>
<evidence type="ECO:0000313" key="1">
    <source>
        <dbReference type="EMBL" id="VAW93179.1"/>
    </source>
</evidence>
<name>A0A3B1A4Q0_9ZZZZ</name>
<dbReference type="EMBL" id="UOFS01000013">
    <property type="protein sequence ID" value="VAW93179.1"/>
    <property type="molecule type" value="Genomic_DNA"/>
</dbReference>
<sequence>MAKNNNTCCLVFTKTPELGKTKTRLIPALGINGAYNVHVKLLKYTLKLTTEINNIDFFLHYTSKKNNQWLLSLASKHNLLTQVQTGKDLGKRMFNAAKTSLTQYSHCIIIGIDCPELSIHYIEQANKHLSTGYDAVIGPAYDGGYVLIGINKANKDIFNNIEWGSDSVFNSTIEIFKRLNLQFKTLATLHDVDKKEDLQYFNLI</sequence>
<dbReference type="AlphaFoldDB" id="A0A3B1A4Q0"/>
<dbReference type="NCBIfam" id="TIGR04282">
    <property type="entry name" value="glyco_like_cofC"/>
    <property type="match status" value="1"/>
</dbReference>
<dbReference type="SUPFAM" id="SSF53448">
    <property type="entry name" value="Nucleotide-diphospho-sugar transferases"/>
    <property type="match status" value="1"/>
</dbReference>
<dbReference type="InterPro" id="IPR029044">
    <property type="entry name" value="Nucleotide-diphossugar_trans"/>
</dbReference>
<protein>
    <recommendedName>
        <fullName evidence="2">Glycosyltransferase</fullName>
    </recommendedName>
</protein>
<dbReference type="Gene3D" id="3.90.550.10">
    <property type="entry name" value="Spore Coat Polysaccharide Biosynthesis Protein SpsA, Chain A"/>
    <property type="match status" value="1"/>
</dbReference>